<dbReference type="InterPro" id="IPR016032">
    <property type="entry name" value="Sig_transdc_resp-reg_C-effctor"/>
</dbReference>
<dbReference type="SMART" id="SM00448">
    <property type="entry name" value="REC"/>
    <property type="match status" value="1"/>
</dbReference>
<dbReference type="Proteomes" id="UP001058271">
    <property type="component" value="Chromosome"/>
</dbReference>
<evidence type="ECO:0000256" key="6">
    <source>
        <dbReference type="PROSITE-ProRule" id="PRU00169"/>
    </source>
</evidence>
<sequence>MSGPTEGRANPPGPIALVVDDEPQMTIIIEFALQTQGFTVLTAHDGATALHLLRSRPIDLVVLDVLMPTMDGLTLCQRIRARSEVPIMLLTALAQHDDVIAGLEHGADDYVTKPFHPREVALRAQALVRRRRGAGSAIRVGRLTIDTATQTVVLGQRRLDLPYTEFKLLAHLANRRGTPQSWQELLRDVWGSTDLIGGRDIVKSTIYRLRARLTEAPGGAGYVRTLRGVGYLMPDLSQEPDDPSR</sequence>
<keyword evidence="2" id="KW-0902">Two-component regulatory system</keyword>
<feature type="DNA-binding region" description="OmpR/PhoB-type" evidence="7">
    <location>
        <begin position="135"/>
        <end position="235"/>
    </location>
</feature>
<feature type="modified residue" description="4-aspartylphosphate" evidence="6">
    <location>
        <position position="64"/>
    </location>
</feature>
<reference evidence="10" key="1">
    <citation type="submission" date="2021-04" db="EMBL/GenBank/DDBJ databases">
        <title>Biosynthetic gene clusters of Dactylosporangioum roseum.</title>
        <authorList>
            <person name="Hartkoorn R.C."/>
            <person name="Beaudoing E."/>
            <person name="Hot D."/>
            <person name="Moureu S."/>
        </authorList>
    </citation>
    <scope>NUCLEOTIDE SEQUENCE</scope>
    <source>
        <strain evidence="10">NRRL B-16295</strain>
    </source>
</reference>
<evidence type="ECO:0000259" key="9">
    <source>
        <dbReference type="PROSITE" id="PS51755"/>
    </source>
</evidence>
<evidence type="ECO:0000256" key="2">
    <source>
        <dbReference type="ARBA" id="ARBA00023012"/>
    </source>
</evidence>
<keyword evidence="1 6" id="KW-0597">Phosphoprotein</keyword>
<dbReference type="InterPro" id="IPR001789">
    <property type="entry name" value="Sig_transdc_resp-reg_receiver"/>
</dbReference>
<dbReference type="Gene3D" id="3.40.50.2300">
    <property type="match status" value="1"/>
</dbReference>
<dbReference type="Gene3D" id="1.10.10.10">
    <property type="entry name" value="Winged helix-like DNA-binding domain superfamily/Winged helix DNA-binding domain"/>
    <property type="match status" value="1"/>
</dbReference>
<dbReference type="RefSeq" id="WP_260723940.1">
    <property type="nucleotide sequence ID" value="NZ_BAAABS010000018.1"/>
</dbReference>
<evidence type="ECO:0000313" key="11">
    <source>
        <dbReference type="Proteomes" id="UP001058271"/>
    </source>
</evidence>
<evidence type="ECO:0000256" key="5">
    <source>
        <dbReference type="ARBA" id="ARBA00023163"/>
    </source>
</evidence>
<name>A0ABY5YXY7_9ACTN</name>
<dbReference type="PROSITE" id="PS51755">
    <property type="entry name" value="OMPR_PHOB"/>
    <property type="match status" value="1"/>
</dbReference>
<evidence type="ECO:0000256" key="7">
    <source>
        <dbReference type="PROSITE-ProRule" id="PRU01091"/>
    </source>
</evidence>
<dbReference type="InterPro" id="IPR011006">
    <property type="entry name" value="CheY-like_superfamily"/>
</dbReference>
<accession>A0ABY5YXY7</accession>
<dbReference type="SUPFAM" id="SSF52172">
    <property type="entry name" value="CheY-like"/>
    <property type="match status" value="1"/>
</dbReference>
<feature type="domain" description="Response regulatory" evidence="8">
    <location>
        <begin position="15"/>
        <end position="128"/>
    </location>
</feature>
<dbReference type="EMBL" id="CP073721">
    <property type="protein sequence ID" value="UWZ34615.1"/>
    <property type="molecule type" value="Genomic_DNA"/>
</dbReference>
<keyword evidence="5" id="KW-0804">Transcription</keyword>
<organism evidence="10 11">
    <name type="scientific">Dactylosporangium roseum</name>
    <dbReference type="NCBI Taxonomy" id="47989"/>
    <lineage>
        <taxon>Bacteria</taxon>
        <taxon>Bacillati</taxon>
        <taxon>Actinomycetota</taxon>
        <taxon>Actinomycetes</taxon>
        <taxon>Micromonosporales</taxon>
        <taxon>Micromonosporaceae</taxon>
        <taxon>Dactylosporangium</taxon>
    </lineage>
</organism>
<dbReference type="CDD" id="cd17574">
    <property type="entry name" value="REC_OmpR"/>
    <property type="match status" value="1"/>
</dbReference>
<dbReference type="InterPro" id="IPR036388">
    <property type="entry name" value="WH-like_DNA-bd_sf"/>
</dbReference>
<dbReference type="PANTHER" id="PTHR48111">
    <property type="entry name" value="REGULATOR OF RPOS"/>
    <property type="match status" value="1"/>
</dbReference>
<evidence type="ECO:0000259" key="8">
    <source>
        <dbReference type="PROSITE" id="PS50110"/>
    </source>
</evidence>
<dbReference type="InterPro" id="IPR039420">
    <property type="entry name" value="WalR-like"/>
</dbReference>
<gene>
    <name evidence="10" type="ORF">Drose_25760</name>
</gene>
<dbReference type="CDD" id="cd00383">
    <property type="entry name" value="trans_reg_C"/>
    <property type="match status" value="1"/>
</dbReference>
<dbReference type="PANTHER" id="PTHR48111:SF1">
    <property type="entry name" value="TWO-COMPONENT RESPONSE REGULATOR ORR33"/>
    <property type="match status" value="1"/>
</dbReference>
<dbReference type="PROSITE" id="PS50110">
    <property type="entry name" value="RESPONSE_REGULATORY"/>
    <property type="match status" value="1"/>
</dbReference>
<keyword evidence="11" id="KW-1185">Reference proteome</keyword>
<protein>
    <submittedName>
        <fullName evidence="10">Response regulator transcription factor</fullName>
    </submittedName>
</protein>
<proteinExistence type="predicted"/>
<dbReference type="SMART" id="SM00862">
    <property type="entry name" value="Trans_reg_C"/>
    <property type="match status" value="1"/>
</dbReference>
<dbReference type="SUPFAM" id="SSF46894">
    <property type="entry name" value="C-terminal effector domain of the bipartite response regulators"/>
    <property type="match status" value="1"/>
</dbReference>
<evidence type="ECO:0000256" key="1">
    <source>
        <dbReference type="ARBA" id="ARBA00022553"/>
    </source>
</evidence>
<evidence type="ECO:0000256" key="4">
    <source>
        <dbReference type="ARBA" id="ARBA00023125"/>
    </source>
</evidence>
<dbReference type="Gene3D" id="6.10.250.690">
    <property type="match status" value="1"/>
</dbReference>
<keyword evidence="4 7" id="KW-0238">DNA-binding</keyword>
<dbReference type="Pfam" id="PF00072">
    <property type="entry name" value="Response_reg"/>
    <property type="match status" value="1"/>
</dbReference>
<keyword evidence="3" id="KW-0805">Transcription regulation</keyword>
<evidence type="ECO:0000256" key="3">
    <source>
        <dbReference type="ARBA" id="ARBA00023015"/>
    </source>
</evidence>
<evidence type="ECO:0000313" key="10">
    <source>
        <dbReference type="EMBL" id="UWZ34615.1"/>
    </source>
</evidence>
<feature type="domain" description="OmpR/PhoB-type" evidence="9">
    <location>
        <begin position="135"/>
        <end position="235"/>
    </location>
</feature>
<dbReference type="InterPro" id="IPR001867">
    <property type="entry name" value="OmpR/PhoB-type_DNA-bd"/>
</dbReference>
<dbReference type="Pfam" id="PF00486">
    <property type="entry name" value="Trans_reg_C"/>
    <property type="match status" value="1"/>
</dbReference>